<keyword evidence="7" id="KW-0547">Nucleotide-binding</keyword>
<evidence type="ECO:0000256" key="8">
    <source>
        <dbReference type="ARBA" id="ARBA00022777"/>
    </source>
</evidence>
<dbReference type="InterPro" id="IPR008271">
    <property type="entry name" value="Ser/Thr_kinase_AS"/>
</dbReference>
<dbReference type="PROSITE" id="PS00108">
    <property type="entry name" value="PROTEIN_KINASE_ST"/>
    <property type="match status" value="1"/>
</dbReference>
<keyword evidence="2" id="KW-0723">Serine/threonine-protein kinase</keyword>
<evidence type="ECO:0000256" key="6">
    <source>
        <dbReference type="ARBA" id="ARBA00022737"/>
    </source>
</evidence>
<dbReference type="SMART" id="SM00220">
    <property type="entry name" value="S_TKc"/>
    <property type="match status" value="1"/>
</dbReference>
<evidence type="ECO:0000256" key="7">
    <source>
        <dbReference type="ARBA" id="ARBA00022741"/>
    </source>
</evidence>
<evidence type="ECO:0000256" key="4">
    <source>
        <dbReference type="ARBA" id="ARBA00022692"/>
    </source>
</evidence>
<evidence type="ECO:0000313" key="16">
    <source>
        <dbReference type="Proteomes" id="UP001630127"/>
    </source>
</evidence>
<keyword evidence="10" id="KW-1133">Transmembrane helix</keyword>
<keyword evidence="9" id="KW-0067">ATP-binding</keyword>
<dbReference type="PANTHER" id="PTHR27006">
    <property type="entry name" value="PROMASTIGOTE SURFACE ANTIGEN PROTEIN PSA"/>
    <property type="match status" value="1"/>
</dbReference>
<dbReference type="Pfam" id="PF00069">
    <property type="entry name" value="Pkinase"/>
    <property type="match status" value="1"/>
</dbReference>
<feature type="domain" description="Protein kinase" evidence="14">
    <location>
        <begin position="1"/>
        <end position="202"/>
    </location>
</feature>
<gene>
    <name evidence="15" type="ORF">ACH5RR_014904</name>
</gene>
<organism evidence="15 16">
    <name type="scientific">Cinchona calisaya</name>
    <dbReference type="NCBI Taxonomy" id="153742"/>
    <lineage>
        <taxon>Eukaryota</taxon>
        <taxon>Viridiplantae</taxon>
        <taxon>Streptophyta</taxon>
        <taxon>Embryophyta</taxon>
        <taxon>Tracheophyta</taxon>
        <taxon>Spermatophyta</taxon>
        <taxon>Magnoliopsida</taxon>
        <taxon>eudicotyledons</taxon>
        <taxon>Gunneridae</taxon>
        <taxon>Pentapetalae</taxon>
        <taxon>asterids</taxon>
        <taxon>lamiids</taxon>
        <taxon>Gentianales</taxon>
        <taxon>Rubiaceae</taxon>
        <taxon>Cinchonoideae</taxon>
        <taxon>Cinchoneae</taxon>
        <taxon>Cinchona</taxon>
    </lineage>
</organism>
<dbReference type="SUPFAM" id="SSF56112">
    <property type="entry name" value="Protein kinase-like (PK-like)"/>
    <property type="match status" value="1"/>
</dbReference>
<accession>A0ABD2ZUQ5</accession>
<comment type="caution">
    <text evidence="15">The sequence shown here is derived from an EMBL/GenBank/DDBJ whole genome shotgun (WGS) entry which is preliminary data.</text>
</comment>
<keyword evidence="4" id="KW-0812">Transmembrane</keyword>
<dbReference type="Gene3D" id="1.10.510.10">
    <property type="entry name" value="Transferase(Phosphotransferase) domain 1"/>
    <property type="match status" value="1"/>
</dbReference>
<evidence type="ECO:0000256" key="2">
    <source>
        <dbReference type="ARBA" id="ARBA00022527"/>
    </source>
</evidence>
<evidence type="ECO:0000256" key="12">
    <source>
        <dbReference type="ARBA" id="ARBA00023170"/>
    </source>
</evidence>
<dbReference type="FunFam" id="1.10.510.10:FF:000129">
    <property type="entry name" value="cysteine-rich receptor-like protein kinase 10"/>
    <property type="match status" value="1"/>
</dbReference>
<dbReference type="Proteomes" id="UP001630127">
    <property type="component" value="Unassembled WGS sequence"/>
</dbReference>
<evidence type="ECO:0000256" key="5">
    <source>
        <dbReference type="ARBA" id="ARBA00022729"/>
    </source>
</evidence>
<dbReference type="PANTHER" id="PTHR27006:SF606">
    <property type="entry name" value="INTERLEUKIN-1 RECEPTOR-ASSOCIATED KINASE 4"/>
    <property type="match status" value="1"/>
</dbReference>
<dbReference type="PROSITE" id="PS50011">
    <property type="entry name" value="PROTEIN_KINASE_DOM"/>
    <property type="match status" value="1"/>
</dbReference>
<dbReference type="AlphaFoldDB" id="A0ABD2ZUQ5"/>
<evidence type="ECO:0000256" key="9">
    <source>
        <dbReference type="ARBA" id="ARBA00022840"/>
    </source>
</evidence>
<dbReference type="InterPro" id="IPR000719">
    <property type="entry name" value="Prot_kinase_dom"/>
</dbReference>
<sequence>MLSLKDPEKKQLLDWSRRYKIIEGIARGLLYLHQDSPLRVVHRDLKASNILLDESMNAKIADFGMAKICGVDQFEGNTNRIAGTFGYMAPEYTRSGQFSVNSDVFSFGVVMLEIITGKKNSSFYKSEDSQDLLSYAWQQWREGTPLTLLDPTIGDSYVKTEVLRCIHVGLLCVEEDATRRPRMASVVYMLDSNSASLPSPYLPAVSRHNKSESIHEEIESERSGTKLLPASVNKASITELYPR</sequence>
<evidence type="ECO:0000256" key="3">
    <source>
        <dbReference type="ARBA" id="ARBA00022679"/>
    </source>
</evidence>
<evidence type="ECO:0000256" key="10">
    <source>
        <dbReference type="ARBA" id="ARBA00022989"/>
    </source>
</evidence>
<keyword evidence="13" id="KW-0325">Glycoprotein</keyword>
<keyword evidence="8" id="KW-0418">Kinase</keyword>
<keyword evidence="6" id="KW-0677">Repeat</keyword>
<evidence type="ECO:0000256" key="1">
    <source>
        <dbReference type="ARBA" id="ARBA00004167"/>
    </source>
</evidence>
<comment type="subcellular location">
    <subcellularLocation>
        <location evidence="1">Membrane</location>
        <topology evidence="1">Single-pass membrane protein</topology>
    </subcellularLocation>
</comment>
<proteinExistence type="predicted"/>
<dbReference type="GO" id="GO:0005524">
    <property type="term" value="F:ATP binding"/>
    <property type="evidence" value="ECO:0007669"/>
    <property type="project" value="UniProtKB-KW"/>
</dbReference>
<keyword evidence="12" id="KW-0675">Receptor</keyword>
<keyword evidence="5" id="KW-0732">Signal</keyword>
<dbReference type="GO" id="GO:0004674">
    <property type="term" value="F:protein serine/threonine kinase activity"/>
    <property type="evidence" value="ECO:0007669"/>
    <property type="project" value="UniProtKB-KW"/>
</dbReference>
<keyword evidence="11" id="KW-0472">Membrane</keyword>
<keyword evidence="16" id="KW-1185">Reference proteome</keyword>
<dbReference type="EMBL" id="JBJUIK010000007">
    <property type="protein sequence ID" value="KAL3522070.1"/>
    <property type="molecule type" value="Genomic_DNA"/>
</dbReference>
<dbReference type="GO" id="GO:0006950">
    <property type="term" value="P:response to stress"/>
    <property type="evidence" value="ECO:0007669"/>
    <property type="project" value="UniProtKB-ARBA"/>
</dbReference>
<evidence type="ECO:0000313" key="15">
    <source>
        <dbReference type="EMBL" id="KAL3522070.1"/>
    </source>
</evidence>
<evidence type="ECO:0000256" key="11">
    <source>
        <dbReference type="ARBA" id="ARBA00023136"/>
    </source>
</evidence>
<protein>
    <recommendedName>
        <fullName evidence="14">Protein kinase domain-containing protein</fullName>
    </recommendedName>
</protein>
<evidence type="ECO:0000256" key="13">
    <source>
        <dbReference type="ARBA" id="ARBA00023180"/>
    </source>
</evidence>
<keyword evidence="3" id="KW-0808">Transferase</keyword>
<name>A0ABD2ZUQ5_9GENT</name>
<dbReference type="GO" id="GO:0016020">
    <property type="term" value="C:membrane"/>
    <property type="evidence" value="ECO:0007669"/>
    <property type="project" value="UniProtKB-SubCell"/>
</dbReference>
<evidence type="ECO:0000259" key="14">
    <source>
        <dbReference type="PROSITE" id="PS50011"/>
    </source>
</evidence>
<dbReference type="InterPro" id="IPR011009">
    <property type="entry name" value="Kinase-like_dom_sf"/>
</dbReference>
<reference evidence="15 16" key="1">
    <citation type="submission" date="2024-11" db="EMBL/GenBank/DDBJ databases">
        <title>A near-complete genome assembly of Cinchona calisaya.</title>
        <authorList>
            <person name="Lian D.C."/>
            <person name="Zhao X.W."/>
            <person name="Wei L."/>
        </authorList>
    </citation>
    <scope>NUCLEOTIDE SEQUENCE [LARGE SCALE GENOMIC DNA]</scope>
    <source>
        <tissue evidence="15">Nenye</tissue>
    </source>
</reference>